<protein>
    <submittedName>
        <fullName evidence="4">Nuclear receptor-binding factor 2 isoform X1</fullName>
    </submittedName>
</protein>
<dbReference type="SUPFAM" id="SSF140361">
    <property type="entry name" value="MIT domain-like"/>
    <property type="match status" value="1"/>
</dbReference>
<keyword evidence="4" id="KW-0675">Receptor</keyword>
<name>A0AAJ7RN46_CEPCN</name>
<evidence type="ECO:0000256" key="1">
    <source>
        <dbReference type="SAM" id="MobiDB-lite"/>
    </source>
</evidence>
<dbReference type="GeneID" id="107270455"/>
<dbReference type="Gene3D" id="1.20.58.80">
    <property type="entry name" value="Phosphotransferase system, lactose/cellobiose-type IIA subunit"/>
    <property type="match status" value="1"/>
</dbReference>
<keyword evidence="3" id="KW-1185">Reference proteome</keyword>
<feature type="domain" description="Nuclear receptor-binding factor 2 MIT" evidence="2">
    <location>
        <begin position="4"/>
        <end position="42"/>
    </location>
</feature>
<feature type="region of interest" description="Disordered" evidence="1">
    <location>
        <begin position="223"/>
        <end position="243"/>
    </location>
</feature>
<evidence type="ECO:0000313" key="3">
    <source>
        <dbReference type="Proteomes" id="UP000694920"/>
    </source>
</evidence>
<dbReference type="GO" id="GO:0006914">
    <property type="term" value="P:autophagy"/>
    <property type="evidence" value="ECO:0007669"/>
    <property type="project" value="InterPro"/>
</dbReference>
<evidence type="ECO:0000259" key="2">
    <source>
        <dbReference type="Pfam" id="PF17169"/>
    </source>
</evidence>
<dbReference type="AlphaFoldDB" id="A0AAJ7RN46"/>
<gene>
    <name evidence="4" type="primary">LOC107270455</name>
</gene>
<organism evidence="3 4">
    <name type="scientific">Cephus cinctus</name>
    <name type="common">Wheat stem sawfly</name>
    <dbReference type="NCBI Taxonomy" id="211228"/>
    <lineage>
        <taxon>Eukaryota</taxon>
        <taxon>Metazoa</taxon>
        <taxon>Ecdysozoa</taxon>
        <taxon>Arthropoda</taxon>
        <taxon>Hexapoda</taxon>
        <taxon>Insecta</taxon>
        <taxon>Pterygota</taxon>
        <taxon>Neoptera</taxon>
        <taxon>Endopterygota</taxon>
        <taxon>Hymenoptera</taxon>
        <taxon>Cephoidea</taxon>
        <taxon>Cephidae</taxon>
        <taxon>Cephus</taxon>
    </lineage>
</organism>
<proteinExistence type="predicted"/>
<dbReference type="InterPro" id="IPR033393">
    <property type="entry name" value="NRBF2_MIT"/>
</dbReference>
<sequence>METSALNVAHERQRRAEALLKERRFEEAAECHEKVASLLEEVRAQIENNLVDLRTSSTSSQGSGFFVNSLCSLVTRESLILQRDYHERQAAVVSYFNYRMKQVQYEEYKASLEIQQRDLLGKQVNNQLEKPSSDVLVPEKIEGSLRHAIYKTIAEQDSLLVGLLSLPETDSQYFKHPKDSGVIIEELRCVNGQLRSLVESLLLELDSKEKEVRHLNEKLRAVSISPNEESSPEDPNSLDLASLPPLVPLDMPLFDFTSS</sequence>
<dbReference type="PANTHER" id="PTHR14964:SF2">
    <property type="entry name" value="NUCLEAR RECEPTOR-BINDING FACTOR 2"/>
    <property type="match status" value="1"/>
</dbReference>
<dbReference type="InterPro" id="IPR039679">
    <property type="entry name" value="NRBF2"/>
</dbReference>
<reference evidence="4" key="1">
    <citation type="submission" date="2025-08" db="UniProtKB">
        <authorList>
            <consortium name="RefSeq"/>
        </authorList>
    </citation>
    <scope>IDENTIFICATION</scope>
</reference>
<dbReference type="PANTHER" id="PTHR14964">
    <property type="entry name" value="NUCLEAR RECEPTOR BINDING FACTOR 2"/>
    <property type="match status" value="1"/>
</dbReference>
<evidence type="ECO:0000313" key="4">
    <source>
        <dbReference type="RefSeq" id="XP_024943545.1"/>
    </source>
</evidence>
<dbReference type="Proteomes" id="UP000694920">
    <property type="component" value="Unplaced"/>
</dbReference>
<accession>A0AAJ7RN46</accession>
<dbReference type="RefSeq" id="XP_024943545.1">
    <property type="nucleotide sequence ID" value="XM_025087777.1"/>
</dbReference>
<dbReference type="Pfam" id="PF17169">
    <property type="entry name" value="NRBF2_MIT"/>
    <property type="match status" value="1"/>
</dbReference>